<evidence type="ECO:0000313" key="5">
    <source>
        <dbReference type="Proteomes" id="UP000460435"/>
    </source>
</evidence>
<proteinExistence type="predicted"/>
<dbReference type="EMBL" id="WLZY01000008">
    <property type="protein sequence ID" value="NDL59782.1"/>
    <property type="molecule type" value="Genomic_DNA"/>
</dbReference>
<dbReference type="Proteomes" id="UP000460435">
    <property type="component" value="Unassembled WGS sequence"/>
</dbReference>
<dbReference type="GO" id="GO:0042597">
    <property type="term" value="C:periplasmic space"/>
    <property type="evidence" value="ECO:0007669"/>
    <property type="project" value="UniProtKB-ARBA"/>
</dbReference>
<name>A0A7K3M9Z3_9ACTN</name>
<dbReference type="AlphaFoldDB" id="A0A7K3M9Z3"/>
<comment type="caution">
    <text evidence="4">The sequence shown here is derived from an EMBL/GenBank/DDBJ whole genome shotgun (WGS) entry which is preliminary data.</text>
</comment>
<feature type="region of interest" description="Disordered" evidence="1">
    <location>
        <begin position="28"/>
        <end position="54"/>
    </location>
</feature>
<dbReference type="PANTHER" id="PTHR30290">
    <property type="entry name" value="PERIPLASMIC BINDING COMPONENT OF ABC TRANSPORTER"/>
    <property type="match status" value="1"/>
</dbReference>
<dbReference type="Gene3D" id="3.90.76.10">
    <property type="entry name" value="Dipeptide-binding Protein, Domain 1"/>
    <property type="match status" value="1"/>
</dbReference>
<sequence length="602" mass="66314">MTIKRRGAAFVAVAAASALVLAACGSDDDGATDDNGTAEENGEADENGDPGDAPNDVVVTYAAEQEFTNYANNTSEGNLSANTQVLNQVKGNFWDYGPDGLVIPNEEFGNYDVVSEDPLMVEFNINPDAIWSDGEPIDCLDWMLGWAARSGYYEHPTDTDDDGDPVTLFSSAGTTGYAEWVKPDCELGDKTMTAEYETPNASWVLYDAVDMPAHVVAREAGMTNEELLQAIRDDDVDALLPAAEFYNTGWVMAPGELLDEELIPSSGPYKLTDWQAGQSITAEYNENYWGTPPAAETIIFRFIDAQQQTQALENLEIDIMDPQPTADLVDQLEGLQNVEVHVDESFVYEHVDFNMRSGHYFEDRDLREAFAKCLPRELIVENLIHPVNPDAVVLDARLTYSFQDDYDFQVEGSAAPDYAEQDIEGARQILEDKDMVDTEVRIVYTEANVRRQDQVALIRDACNEAGWDVVDAGSSDPFGVEIPEGNFDIAMFAWVGSGYVAGTASTFMTPASCTPEGTGNNSQCYSSETVDDLYAELLQEVDIDAQRELVKQIEAELWADIPTIPLFTHPYLLAWADDVTGVTPNPTQQGVTSTKHEWNRAL</sequence>
<dbReference type="Gene3D" id="3.40.190.10">
    <property type="entry name" value="Periplasmic binding protein-like II"/>
    <property type="match status" value="1"/>
</dbReference>
<dbReference type="GO" id="GO:1904680">
    <property type="term" value="F:peptide transmembrane transporter activity"/>
    <property type="evidence" value="ECO:0007669"/>
    <property type="project" value="TreeGrafter"/>
</dbReference>
<dbReference type="InterPro" id="IPR039424">
    <property type="entry name" value="SBP_5"/>
</dbReference>
<feature type="domain" description="Solute-binding protein family 5" evidence="3">
    <location>
        <begin position="114"/>
        <end position="499"/>
    </location>
</feature>
<accession>A0A7K3M9Z3</accession>
<feature type="compositionally biased region" description="Acidic residues" evidence="1">
    <location>
        <begin position="28"/>
        <end position="49"/>
    </location>
</feature>
<dbReference type="InterPro" id="IPR000914">
    <property type="entry name" value="SBP_5_dom"/>
</dbReference>
<feature type="chain" id="PRO_5038400077" evidence="2">
    <location>
        <begin position="23"/>
        <end position="602"/>
    </location>
</feature>
<evidence type="ECO:0000256" key="1">
    <source>
        <dbReference type="SAM" id="MobiDB-lite"/>
    </source>
</evidence>
<dbReference type="GO" id="GO:0015833">
    <property type="term" value="P:peptide transport"/>
    <property type="evidence" value="ECO:0007669"/>
    <property type="project" value="TreeGrafter"/>
</dbReference>
<dbReference type="InterPro" id="IPR030678">
    <property type="entry name" value="Peptide/Ni-bd"/>
</dbReference>
<dbReference type="SUPFAM" id="SSF53850">
    <property type="entry name" value="Periplasmic binding protein-like II"/>
    <property type="match status" value="1"/>
</dbReference>
<reference evidence="4 5" key="1">
    <citation type="submission" date="2019-11" db="EMBL/GenBank/DDBJ databases">
        <authorList>
            <person name="Li X.-J."/>
            <person name="Feng X.-M."/>
        </authorList>
    </citation>
    <scope>NUCLEOTIDE SEQUENCE [LARGE SCALE GENOMIC DNA]</scope>
    <source>
        <strain evidence="4 5">XMNu-373</strain>
    </source>
</reference>
<evidence type="ECO:0000259" key="3">
    <source>
        <dbReference type="Pfam" id="PF00496"/>
    </source>
</evidence>
<dbReference type="RefSeq" id="WP_162452464.1">
    <property type="nucleotide sequence ID" value="NZ_WLZY01000008.1"/>
</dbReference>
<dbReference type="GO" id="GO:0043190">
    <property type="term" value="C:ATP-binding cassette (ABC) transporter complex"/>
    <property type="evidence" value="ECO:0007669"/>
    <property type="project" value="InterPro"/>
</dbReference>
<dbReference type="PIRSF" id="PIRSF002741">
    <property type="entry name" value="MppA"/>
    <property type="match status" value="1"/>
</dbReference>
<dbReference type="Gene3D" id="3.10.105.10">
    <property type="entry name" value="Dipeptide-binding Protein, Domain 3"/>
    <property type="match status" value="1"/>
</dbReference>
<evidence type="ECO:0000256" key="2">
    <source>
        <dbReference type="SAM" id="SignalP"/>
    </source>
</evidence>
<dbReference type="Pfam" id="PF00496">
    <property type="entry name" value="SBP_bac_5"/>
    <property type="match status" value="1"/>
</dbReference>
<gene>
    <name evidence="4" type="ORF">F7O44_22165</name>
</gene>
<keyword evidence="2" id="KW-0732">Signal</keyword>
<dbReference type="PROSITE" id="PS51257">
    <property type="entry name" value="PROKAR_LIPOPROTEIN"/>
    <property type="match status" value="1"/>
</dbReference>
<evidence type="ECO:0000313" key="4">
    <source>
        <dbReference type="EMBL" id="NDL59782.1"/>
    </source>
</evidence>
<feature type="signal peptide" evidence="2">
    <location>
        <begin position="1"/>
        <end position="22"/>
    </location>
</feature>
<dbReference type="PANTHER" id="PTHR30290:SF65">
    <property type="entry name" value="MONOACYL PHOSPHATIDYLINOSITOL TETRAMANNOSIDE-BINDING PROTEIN LPQW-RELATED"/>
    <property type="match status" value="1"/>
</dbReference>
<organism evidence="4 5">
    <name type="scientific">Phytoactinopolyspora mesophila</name>
    <dbReference type="NCBI Taxonomy" id="2650750"/>
    <lineage>
        <taxon>Bacteria</taxon>
        <taxon>Bacillati</taxon>
        <taxon>Actinomycetota</taxon>
        <taxon>Actinomycetes</taxon>
        <taxon>Jiangellales</taxon>
        <taxon>Jiangellaceae</taxon>
        <taxon>Phytoactinopolyspora</taxon>
    </lineage>
</organism>
<protein>
    <submittedName>
        <fullName evidence="4">ABC transporter family substrate-binding protein</fullName>
    </submittedName>
</protein>
<keyword evidence="5" id="KW-1185">Reference proteome</keyword>